<protein>
    <submittedName>
        <fullName evidence="2">Uncharacterized protein</fullName>
    </submittedName>
</protein>
<evidence type="ECO:0000256" key="1">
    <source>
        <dbReference type="SAM" id="MobiDB-lite"/>
    </source>
</evidence>
<gene>
    <name evidence="2" type="ORF">CYMTET_42269</name>
</gene>
<name>A0AAE0F1E4_9CHLO</name>
<keyword evidence="3" id="KW-1185">Reference proteome</keyword>
<evidence type="ECO:0000313" key="3">
    <source>
        <dbReference type="Proteomes" id="UP001190700"/>
    </source>
</evidence>
<organism evidence="2 3">
    <name type="scientific">Cymbomonas tetramitiformis</name>
    <dbReference type="NCBI Taxonomy" id="36881"/>
    <lineage>
        <taxon>Eukaryota</taxon>
        <taxon>Viridiplantae</taxon>
        <taxon>Chlorophyta</taxon>
        <taxon>Pyramimonadophyceae</taxon>
        <taxon>Pyramimonadales</taxon>
        <taxon>Pyramimonadaceae</taxon>
        <taxon>Cymbomonas</taxon>
    </lineage>
</organism>
<dbReference type="AlphaFoldDB" id="A0AAE0F1E4"/>
<dbReference type="EMBL" id="LGRX02028275">
    <property type="protein sequence ID" value="KAK3248258.1"/>
    <property type="molecule type" value="Genomic_DNA"/>
</dbReference>
<evidence type="ECO:0000313" key="2">
    <source>
        <dbReference type="EMBL" id="KAK3248258.1"/>
    </source>
</evidence>
<dbReference type="Proteomes" id="UP001190700">
    <property type="component" value="Unassembled WGS sequence"/>
</dbReference>
<feature type="region of interest" description="Disordered" evidence="1">
    <location>
        <begin position="74"/>
        <end position="102"/>
    </location>
</feature>
<accession>A0AAE0F1E4</accession>
<comment type="caution">
    <text evidence="2">The sequence shown here is derived from an EMBL/GenBank/DDBJ whole genome shotgun (WGS) entry which is preliminary data.</text>
</comment>
<sequence length="113" mass="12414">MLGGKEERFHGDESNAFTLFARLVPAIQKAFTAEDVAFATLFTLDDATATTCSGCAKDPHGAIADFNDALKSARRRATMDDEDAKGGPVHRRHRQRDCTTSPSSHVYFFMSND</sequence>
<reference evidence="2 3" key="1">
    <citation type="journal article" date="2015" name="Genome Biol. Evol.">
        <title>Comparative Genomics of a Bacterivorous Green Alga Reveals Evolutionary Causalities and Consequences of Phago-Mixotrophic Mode of Nutrition.</title>
        <authorList>
            <person name="Burns J.A."/>
            <person name="Paasch A."/>
            <person name="Narechania A."/>
            <person name="Kim E."/>
        </authorList>
    </citation>
    <scope>NUCLEOTIDE SEQUENCE [LARGE SCALE GENOMIC DNA]</scope>
    <source>
        <strain evidence="2 3">PLY_AMNH</strain>
    </source>
</reference>
<proteinExistence type="predicted"/>